<comment type="caution">
    <text evidence="10">The sequence shown here is derived from an EMBL/GenBank/DDBJ whole genome shotgun (WGS) entry which is preliminary data.</text>
</comment>
<dbReference type="Pfam" id="PF00120">
    <property type="entry name" value="Gln-synt_C"/>
    <property type="match status" value="1"/>
</dbReference>
<dbReference type="OrthoDB" id="9789509at2"/>
<organism evidence="10 11">
    <name type="scientific">Allosediminivita pacifica</name>
    <dbReference type="NCBI Taxonomy" id="1267769"/>
    <lineage>
        <taxon>Bacteria</taxon>
        <taxon>Pseudomonadati</taxon>
        <taxon>Pseudomonadota</taxon>
        <taxon>Alphaproteobacteria</taxon>
        <taxon>Rhodobacterales</taxon>
        <taxon>Paracoccaceae</taxon>
        <taxon>Allosediminivita</taxon>
    </lineage>
</organism>
<dbReference type="GO" id="GO:0004356">
    <property type="term" value="F:glutamine synthetase activity"/>
    <property type="evidence" value="ECO:0007669"/>
    <property type="project" value="InterPro"/>
</dbReference>
<dbReference type="PANTHER" id="PTHR43785:SF12">
    <property type="entry name" value="TYPE-1 GLUTAMINE SYNTHETASE 2"/>
    <property type="match status" value="1"/>
</dbReference>
<keyword evidence="6" id="KW-0535">Nitrogen fixation</keyword>
<evidence type="ECO:0000256" key="3">
    <source>
        <dbReference type="ARBA" id="ARBA00022598"/>
    </source>
</evidence>
<sequence length="437" mass="47909">MMTDTRNRLVFVGTSDVAGLIRGKSFPESEWDKRSRRGVGWTPTNVQITCFDSISESPFGSFGDLVLVPDEDTRFVLEEGRRLDFALGDIQSLEGEPWPFCTRSLARRALQEFHALTGATVLSAFEHEFQLRGQAPRPGDAYGFKGFRDGQDWAEAYLDALEGAGCMPDTFMKEYGPGQYEVTNKPARGLRSADNAAILRLLTHDVLGRFGLTPSFAPILDPESVGNGLHIHFSFLDDTEAPLTHDAADPHGMSGLTRHFIGGILKYLDQILAILAPSEVSYLRLTPHRWSAAFNNLGFRDREASVRICPVTSKDPEGIARQFNFELRAADAAASPHLALAALVFAGTQGVRDKVEPPAPAQEDLSLLAPDELAAKGFRRLPTSLPEALEAFGGSDAVRDWFGEEFVALYLAHKTGEMAQLEGLDNAAKCARYGDVY</sequence>
<dbReference type="Proteomes" id="UP000244069">
    <property type="component" value="Unassembled WGS sequence"/>
</dbReference>
<dbReference type="InterPro" id="IPR008147">
    <property type="entry name" value="Gln_synt_N"/>
</dbReference>
<evidence type="ECO:0000256" key="7">
    <source>
        <dbReference type="PROSITE-ProRule" id="PRU01331"/>
    </source>
</evidence>
<keyword evidence="3" id="KW-0436">Ligase</keyword>
<dbReference type="Gene3D" id="3.10.20.70">
    <property type="entry name" value="Glutamine synthetase, N-terminal domain"/>
    <property type="match status" value="1"/>
</dbReference>
<comment type="similarity">
    <text evidence="7 8">Belongs to the glutamine synthetase family.</text>
</comment>
<dbReference type="PANTHER" id="PTHR43785">
    <property type="entry name" value="GAMMA-GLUTAMYLPUTRESCINE SYNTHETASE"/>
    <property type="match status" value="1"/>
</dbReference>
<evidence type="ECO:0000313" key="10">
    <source>
        <dbReference type="EMBL" id="PTX42750.1"/>
    </source>
</evidence>
<dbReference type="SUPFAM" id="SSF55931">
    <property type="entry name" value="Glutamine synthetase/guanido kinase"/>
    <property type="match status" value="1"/>
</dbReference>
<dbReference type="InterPro" id="IPR014746">
    <property type="entry name" value="Gln_synth/guanido_kin_cat_dom"/>
</dbReference>
<comment type="cofactor">
    <cofactor evidence="1">
        <name>Mg(2+)</name>
        <dbReference type="ChEBI" id="CHEBI:18420"/>
    </cofactor>
</comment>
<dbReference type="GO" id="GO:0005524">
    <property type="term" value="F:ATP binding"/>
    <property type="evidence" value="ECO:0007669"/>
    <property type="project" value="UniProtKB-KW"/>
</dbReference>
<evidence type="ECO:0000259" key="9">
    <source>
        <dbReference type="PROSITE" id="PS51987"/>
    </source>
</evidence>
<dbReference type="Gene3D" id="3.30.590.10">
    <property type="entry name" value="Glutamine synthetase/guanido kinase, catalytic domain"/>
    <property type="match status" value="1"/>
</dbReference>
<protein>
    <submittedName>
        <fullName evidence="10">Glutamine synthetase</fullName>
    </submittedName>
</protein>
<keyword evidence="11" id="KW-1185">Reference proteome</keyword>
<evidence type="ECO:0000256" key="5">
    <source>
        <dbReference type="ARBA" id="ARBA00022840"/>
    </source>
</evidence>
<evidence type="ECO:0000256" key="6">
    <source>
        <dbReference type="ARBA" id="ARBA00023231"/>
    </source>
</evidence>
<evidence type="ECO:0000256" key="4">
    <source>
        <dbReference type="ARBA" id="ARBA00022741"/>
    </source>
</evidence>
<gene>
    <name evidence="10" type="ORF">C8N44_12546</name>
</gene>
<dbReference type="InterPro" id="IPR036651">
    <property type="entry name" value="Gln_synt_N_sf"/>
</dbReference>
<keyword evidence="4" id="KW-0547">Nucleotide-binding</keyword>
<comment type="function">
    <text evidence="2">Catalyzes the ATP-dependent biosynthesis of glutamine from glutamate and ammonia.</text>
</comment>
<evidence type="ECO:0000256" key="2">
    <source>
        <dbReference type="ARBA" id="ARBA00003117"/>
    </source>
</evidence>
<feature type="domain" description="GS catalytic" evidence="9">
    <location>
        <begin position="102"/>
        <end position="437"/>
    </location>
</feature>
<evidence type="ECO:0000256" key="1">
    <source>
        <dbReference type="ARBA" id="ARBA00001946"/>
    </source>
</evidence>
<accession>A0A2T6AFZ3</accession>
<evidence type="ECO:0000256" key="8">
    <source>
        <dbReference type="RuleBase" id="RU000384"/>
    </source>
</evidence>
<keyword evidence="5" id="KW-0067">ATP-binding</keyword>
<dbReference type="InterPro" id="IPR008146">
    <property type="entry name" value="Gln_synth_cat_dom"/>
</dbReference>
<dbReference type="PROSITE" id="PS51987">
    <property type="entry name" value="GS_CATALYTIC"/>
    <property type="match status" value="1"/>
</dbReference>
<dbReference type="GO" id="GO:0006542">
    <property type="term" value="P:glutamine biosynthetic process"/>
    <property type="evidence" value="ECO:0007669"/>
    <property type="project" value="InterPro"/>
</dbReference>
<dbReference type="Pfam" id="PF16952">
    <property type="entry name" value="Gln-synt_N_2"/>
    <property type="match status" value="1"/>
</dbReference>
<proteinExistence type="inferred from homology"/>
<dbReference type="SMART" id="SM01230">
    <property type="entry name" value="Gln-synt_C"/>
    <property type="match status" value="1"/>
</dbReference>
<dbReference type="AlphaFoldDB" id="A0A2T6AFZ3"/>
<evidence type="ECO:0000313" key="11">
    <source>
        <dbReference type="Proteomes" id="UP000244069"/>
    </source>
</evidence>
<dbReference type="EMBL" id="QBKN01000025">
    <property type="protein sequence ID" value="PTX42750.1"/>
    <property type="molecule type" value="Genomic_DNA"/>
</dbReference>
<reference evidence="10 11" key="1">
    <citation type="submission" date="2018-04" db="EMBL/GenBank/DDBJ databases">
        <title>Genomic Encyclopedia of Archaeal and Bacterial Type Strains, Phase II (KMG-II): from individual species to whole genera.</title>
        <authorList>
            <person name="Goeker M."/>
        </authorList>
    </citation>
    <scope>NUCLEOTIDE SEQUENCE [LARGE SCALE GENOMIC DNA]</scope>
    <source>
        <strain evidence="10 11">DSM 29329</strain>
    </source>
</reference>
<name>A0A2T6AFZ3_9RHOB</name>